<dbReference type="PANTHER" id="PTHR46986">
    <property type="entry name" value="ENDORIBONUCLEASE YBEY, CHLOROPLASTIC"/>
    <property type="match status" value="1"/>
</dbReference>
<dbReference type="Gene3D" id="3.40.390.30">
    <property type="entry name" value="Metalloproteases ('zincins'), catalytic domain"/>
    <property type="match status" value="1"/>
</dbReference>
<dbReference type="InterPro" id="IPR023091">
    <property type="entry name" value="MetalPrtase_cat_dom_sf_prd"/>
</dbReference>
<organism evidence="10 11">
    <name type="scientific">Vagococcus silagei</name>
    <dbReference type="NCBI Taxonomy" id="2508885"/>
    <lineage>
        <taxon>Bacteria</taxon>
        <taxon>Bacillati</taxon>
        <taxon>Bacillota</taxon>
        <taxon>Bacilli</taxon>
        <taxon>Lactobacillales</taxon>
        <taxon>Enterococcaceae</taxon>
        <taxon>Vagococcus</taxon>
    </lineage>
</organism>
<feature type="binding site" evidence="9">
    <location>
        <position position="124"/>
    </location>
    <ligand>
        <name>Zn(2+)</name>
        <dbReference type="ChEBI" id="CHEBI:29105"/>
        <note>catalytic</note>
    </ligand>
</feature>
<gene>
    <name evidence="9 10" type="primary">ybeY</name>
    <name evidence="10" type="ORF">ESZ54_04275</name>
</gene>
<dbReference type="RefSeq" id="WP_136136445.1">
    <property type="nucleotide sequence ID" value="NZ_SDGV01000010.1"/>
</dbReference>
<dbReference type="GO" id="GO:0006364">
    <property type="term" value="P:rRNA processing"/>
    <property type="evidence" value="ECO:0007669"/>
    <property type="project" value="UniProtKB-UniRule"/>
</dbReference>
<dbReference type="GO" id="GO:0005737">
    <property type="term" value="C:cytoplasm"/>
    <property type="evidence" value="ECO:0007669"/>
    <property type="project" value="UniProtKB-SubCell"/>
</dbReference>
<dbReference type="EMBL" id="SDGV01000010">
    <property type="protein sequence ID" value="THB61674.1"/>
    <property type="molecule type" value="Genomic_DNA"/>
</dbReference>
<comment type="cofactor">
    <cofactor evidence="9">
        <name>Zn(2+)</name>
        <dbReference type="ChEBI" id="CHEBI:29105"/>
    </cofactor>
    <text evidence="9">Binds 1 zinc ion.</text>
</comment>
<protein>
    <recommendedName>
        <fullName evidence="9">Endoribonuclease YbeY</fullName>
        <ecNumber evidence="9">3.1.-.-</ecNumber>
    </recommendedName>
</protein>
<keyword evidence="4 9" id="KW-0540">Nuclease</keyword>
<reference evidence="10 11" key="1">
    <citation type="submission" date="2019-01" db="EMBL/GenBank/DDBJ databases">
        <title>Vagococcus silagei sp. nov. isolated from brewer's grain.</title>
        <authorList>
            <person name="Guu J.-R."/>
        </authorList>
    </citation>
    <scope>NUCLEOTIDE SEQUENCE [LARGE SCALE GENOMIC DNA]</scope>
    <source>
        <strain evidence="10 11">2B-2</strain>
    </source>
</reference>
<evidence type="ECO:0000256" key="1">
    <source>
        <dbReference type="ARBA" id="ARBA00010875"/>
    </source>
</evidence>
<keyword evidence="3 9" id="KW-0698">rRNA processing</keyword>
<evidence type="ECO:0000256" key="9">
    <source>
        <dbReference type="HAMAP-Rule" id="MF_00009"/>
    </source>
</evidence>
<keyword evidence="2 9" id="KW-0690">Ribosome biogenesis</keyword>
<keyword evidence="9" id="KW-0963">Cytoplasm</keyword>
<dbReference type="HAMAP" id="MF_00009">
    <property type="entry name" value="Endoribonucl_YbeY"/>
    <property type="match status" value="1"/>
</dbReference>
<keyword evidence="7 9" id="KW-0378">Hydrolase</keyword>
<evidence type="ECO:0000313" key="10">
    <source>
        <dbReference type="EMBL" id="THB61674.1"/>
    </source>
</evidence>
<dbReference type="EC" id="3.1.-.-" evidence="9"/>
<dbReference type="GO" id="GO:0004222">
    <property type="term" value="F:metalloendopeptidase activity"/>
    <property type="evidence" value="ECO:0007669"/>
    <property type="project" value="InterPro"/>
</dbReference>
<dbReference type="PANTHER" id="PTHR46986:SF1">
    <property type="entry name" value="ENDORIBONUCLEASE YBEY, CHLOROPLASTIC"/>
    <property type="match status" value="1"/>
</dbReference>
<sequence>MDLTLYDEQNRLTQEQIKLVTDILDFAANDTEINLPEDTEISVTFIDNEEIREINKEYRHKDYATDVISFAIEDEVDDEFPINLEGFDIPRNIGDLFVSVEKIQEQAEEYGHSFDRELGFLVLHGFLHLNGYDHMEPADEKEMFDLQRKILDNYGLER</sequence>
<dbReference type="NCBIfam" id="TIGR00043">
    <property type="entry name" value="rRNA maturation RNase YbeY"/>
    <property type="match status" value="1"/>
</dbReference>
<dbReference type="InterPro" id="IPR020549">
    <property type="entry name" value="YbeY_CS"/>
</dbReference>
<evidence type="ECO:0000256" key="3">
    <source>
        <dbReference type="ARBA" id="ARBA00022552"/>
    </source>
</evidence>
<dbReference type="Pfam" id="PF02130">
    <property type="entry name" value="YbeY"/>
    <property type="match status" value="1"/>
</dbReference>
<dbReference type="GO" id="GO:0004521">
    <property type="term" value="F:RNA endonuclease activity"/>
    <property type="evidence" value="ECO:0007669"/>
    <property type="project" value="UniProtKB-UniRule"/>
</dbReference>
<evidence type="ECO:0000313" key="11">
    <source>
        <dbReference type="Proteomes" id="UP000310506"/>
    </source>
</evidence>
<comment type="function">
    <text evidence="9">Single strand-specific metallo-endoribonuclease involved in late-stage 70S ribosome quality control and in maturation of the 3' terminus of the 16S rRNA.</text>
</comment>
<keyword evidence="5 9" id="KW-0479">Metal-binding</keyword>
<keyword evidence="6 9" id="KW-0255">Endonuclease</keyword>
<dbReference type="OrthoDB" id="9807740at2"/>
<dbReference type="AlphaFoldDB" id="A0A4S3B3G2"/>
<dbReference type="GO" id="GO:0008270">
    <property type="term" value="F:zinc ion binding"/>
    <property type="evidence" value="ECO:0007669"/>
    <property type="project" value="UniProtKB-UniRule"/>
</dbReference>
<evidence type="ECO:0000256" key="7">
    <source>
        <dbReference type="ARBA" id="ARBA00022801"/>
    </source>
</evidence>
<keyword evidence="8 9" id="KW-0862">Zinc</keyword>
<comment type="subcellular location">
    <subcellularLocation>
        <location evidence="9">Cytoplasm</location>
    </subcellularLocation>
</comment>
<dbReference type="Proteomes" id="UP000310506">
    <property type="component" value="Unassembled WGS sequence"/>
</dbReference>
<evidence type="ECO:0000256" key="5">
    <source>
        <dbReference type="ARBA" id="ARBA00022723"/>
    </source>
</evidence>
<dbReference type="InterPro" id="IPR002036">
    <property type="entry name" value="YbeY"/>
</dbReference>
<evidence type="ECO:0000256" key="8">
    <source>
        <dbReference type="ARBA" id="ARBA00022833"/>
    </source>
</evidence>
<evidence type="ECO:0000256" key="2">
    <source>
        <dbReference type="ARBA" id="ARBA00022517"/>
    </source>
</evidence>
<dbReference type="SUPFAM" id="SSF55486">
    <property type="entry name" value="Metalloproteases ('zincins'), catalytic domain"/>
    <property type="match status" value="1"/>
</dbReference>
<accession>A0A4S3B3G2</accession>
<feature type="binding site" evidence="9">
    <location>
        <position position="128"/>
    </location>
    <ligand>
        <name>Zn(2+)</name>
        <dbReference type="ChEBI" id="CHEBI:29105"/>
        <note>catalytic</note>
    </ligand>
</feature>
<comment type="similarity">
    <text evidence="1 9">Belongs to the endoribonuclease YbeY family.</text>
</comment>
<name>A0A4S3B3G2_9ENTE</name>
<evidence type="ECO:0000256" key="4">
    <source>
        <dbReference type="ARBA" id="ARBA00022722"/>
    </source>
</evidence>
<comment type="caution">
    <text evidence="10">The sequence shown here is derived from an EMBL/GenBank/DDBJ whole genome shotgun (WGS) entry which is preliminary data.</text>
</comment>
<keyword evidence="11" id="KW-1185">Reference proteome</keyword>
<proteinExistence type="inferred from homology"/>
<evidence type="ECO:0000256" key="6">
    <source>
        <dbReference type="ARBA" id="ARBA00022759"/>
    </source>
</evidence>
<feature type="binding site" evidence="9">
    <location>
        <position position="134"/>
    </location>
    <ligand>
        <name>Zn(2+)</name>
        <dbReference type="ChEBI" id="CHEBI:29105"/>
        <note>catalytic</note>
    </ligand>
</feature>
<dbReference type="PROSITE" id="PS01306">
    <property type="entry name" value="UPF0054"/>
    <property type="match status" value="1"/>
</dbReference>